<evidence type="ECO:0000313" key="6">
    <source>
        <dbReference type="Proteomes" id="UP000236642"/>
    </source>
</evidence>
<evidence type="ECO:0000259" key="4">
    <source>
        <dbReference type="Pfam" id="PF01923"/>
    </source>
</evidence>
<comment type="caution">
    <text evidence="5">The sequence shown here is derived from an EMBL/GenBank/DDBJ whole genome shotgun (WGS) entry which is preliminary data.</text>
</comment>
<name>A0A2H5Y4L0_9CHLR</name>
<reference evidence="6" key="1">
    <citation type="submission" date="2017-09" db="EMBL/GenBank/DDBJ databases">
        <title>Metaegenomics of thermophilic ammonia-oxidizing enrichment culture.</title>
        <authorList>
            <person name="Kato S."/>
            <person name="Suzuki K."/>
        </authorList>
    </citation>
    <scope>NUCLEOTIDE SEQUENCE [LARGE SCALE GENOMIC DNA]</scope>
</reference>
<feature type="domain" description="Cobalamin adenosyltransferase-like" evidence="4">
    <location>
        <begin position="37"/>
        <end position="162"/>
    </location>
</feature>
<sequence>MSLYQPEDKPRGSEGYQALHGWMAPPASSLSSAPLLELNAWLGIARAPAHSARVQAVLRVLQMDLQRMIEQSDASPTWDLATFVTERVRWLEQTRETMEHERRSRGSPELPGDTVTGAILDLLSVMTWRMQHGLHQEEAQADPAIQEYLERLPALLFTLARYEEDQADPYR</sequence>
<protein>
    <recommendedName>
        <fullName evidence="4">Cobalamin adenosyltransferase-like domain-containing protein</fullName>
    </recommendedName>
</protein>
<evidence type="ECO:0000313" key="5">
    <source>
        <dbReference type="EMBL" id="GBD08374.1"/>
    </source>
</evidence>
<dbReference type="Gene3D" id="1.20.1200.10">
    <property type="entry name" value="Cobalamin adenosyltransferase-like"/>
    <property type="match status" value="1"/>
</dbReference>
<dbReference type="EMBL" id="BEHY01000008">
    <property type="protein sequence ID" value="GBD08374.1"/>
    <property type="molecule type" value="Genomic_DNA"/>
</dbReference>
<gene>
    <name evidence="5" type="ORF">HRbin22_00613</name>
</gene>
<accession>A0A2H5Y4L0</accession>
<dbReference type="Pfam" id="PF01923">
    <property type="entry name" value="Cob_adeno_trans"/>
    <property type="match status" value="1"/>
</dbReference>
<evidence type="ECO:0000256" key="3">
    <source>
        <dbReference type="ARBA" id="ARBA00022840"/>
    </source>
</evidence>
<dbReference type="GO" id="GO:0005524">
    <property type="term" value="F:ATP binding"/>
    <property type="evidence" value="ECO:0007669"/>
    <property type="project" value="UniProtKB-KW"/>
</dbReference>
<dbReference type="Proteomes" id="UP000236642">
    <property type="component" value="Unassembled WGS sequence"/>
</dbReference>
<dbReference type="SUPFAM" id="SSF89028">
    <property type="entry name" value="Cobalamin adenosyltransferase-like"/>
    <property type="match status" value="1"/>
</dbReference>
<organism evidence="5 6">
    <name type="scientific">Candidatus Thermoflexus japonica</name>
    <dbReference type="NCBI Taxonomy" id="2035417"/>
    <lineage>
        <taxon>Bacteria</taxon>
        <taxon>Bacillati</taxon>
        <taxon>Chloroflexota</taxon>
        <taxon>Thermoflexia</taxon>
        <taxon>Thermoflexales</taxon>
        <taxon>Thermoflexaceae</taxon>
        <taxon>Thermoflexus</taxon>
    </lineage>
</organism>
<evidence type="ECO:0000256" key="2">
    <source>
        <dbReference type="ARBA" id="ARBA00022741"/>
    </source>
</evidence>
<keyword evidence="2" id="KW-0547">Nucleotide-binding</keyword>
<keyword evidence="3" id="KW-0067">ATP-binding</keyword>
<dbReference type="InterPro" id="IPR016030">
    <property type="entry name" value="CblAdoTrfase-like"/>
</dbReference>
<keyword evidence="1" id="KW-0808">Transferase</keyword>
<dbReference type="GO" id="GO:0016740">
    <property type="term" value="F:transferase activity"/>
    <property type="evidence" value="ECO:0007669"/>
    <property type="project" value="UniProtKB-KW"/>
</dbReference>
<dbReference type="InterPro" id="IPR036451">
    <property type="entry name" value="CblAdoTrfase-like_sf"/>
</dbReference>
<evidence type="ECO:0000256" key="1">
    <source>
        <dbReference type="ARBA" id="ARBA00022679"/>
    </source>
</evidence>
<dbReference type="AlphaFoldDB" id="A0A2H5Y4L0"/>
<proteinExistence type="predicted"/>